<dbReference type="GO" id="GO:0006896">
    <property type="term" value="P:Golgi to vacuole transport"/>
    <property type="evidence" value="ECO:0007669"/>
    <property type="project" value="EnsemblFungi"/>
</dbReference>
<dbReference type="PANTHER" id="PTHR31975:SF1">
    <property type="entry name" value="BUD SITE SELECTION PROTEIN 7-RELATED"/>
    <property type="match status" value="1"/>
</dbReference>
<feature type="compositionally biased region" description="Acidic residues" evidence="1">
    <location>
        <begin position="555"/>
        <end position="564"/>
    </location>
</feature>
<evidence type="ECO:0000313" key="2">
    <source>
        <dbReference type="EMBL" id="KXS21181.1"/>
    </source>
</evidence>
<sequence>MVVQLVDTFRDIAEFIEHDVGEAIQARTDALASFRELGPPDLIHVIKSNPKAIPKDISSYHFALGPDTSSSATIAAYLNNLQYSLDDVPNWFAKSQYKVTAATYCTFNAFSRVDVRVEVRIPGGVVGYMVDLKGEKHPISNAEIWTETFTSSILRAILDDSEEPDGNDRTPIPTLRKLPPLPSPAAEKRFLLACTHLFPKSWQLGTDPEVQVATYSSNHLVNAIMKHFGSSGRWSDAGRFFEPLARRDPDVASLLAKCYLGGDEEVIANEVLHDAIRRQPYSYSLLLVQVAFLQGKVRMEWAQKLARQAVMYAPSEYVTWAKLTECYVEMGDIESALLTLNSCPMFTYVERDNNLVRYPPAARLSIPLKPIGYGEPGQKAKGTGLEEAFLVSGLGGNPWSPWGVEEVGEGMNEIHPDLLRLPSLTLRGTFLKAYKLLVSIVARVGWDDLLKARSQVFVMEEEYRVQRALAEERERERMEREEALRKKREQEELRKEREPEKPKKETKKPGKGKEKETDEEKEFKESDEKESKDDEAEPKPNEERSEVNGKKSPEADEGDDAVEDVDLKDGNEEDELEDVEVDDKDDDGEDDEDEKDVEEPEVNGKPSPKEGPKAPDTSTAKSKVSGPMGFTFRSKRLCERWLDNLFMVLYEDLRLYTAFKTEMTHCKQQGLKPQQIAYRKTAAEWEVYGDLSLRLEHKEEAKDSYLLALEQRFSAKALLRLMDMYSEEGLIQETLACVSRLAASQDRVYGSTNTYPSPITVALFRLISQHGLAKVQNACLALKNYKLLTKYLEYAETFKVEGVDW</sequence>
<dbReference type="GO" id="GO:0043001">
    <property type="term" value="P:Golgi to plasma membrane protein transport"/>
    <property type="evidence" value="ECO:0007669"/>
    <property type="project" value="EnsemblFungi"/>
</dbReference>
<dbReference type="Proteomes" id="UP000070544">
    <property type="component" value="Unassembled WGS sequence"/>
</dbReference>
<gene>
    <name evidence="2" type="ORF">M427DRAFT_313118</name>
</gene>
<organism evidence="2 3">
    <name type="scientific">Gonapodya prolifera (strain JEL478)</name>
    <name type="common">Monoblepharis prolifera</name>
    <dbReference type="NCBI Taxonomy" id="1344416"/>
    <lineage>
        <taxon>Eukaryota</taxon>
        <taxon>Fungi</taxon>
        <taxon>Fungi incertae sedis</taxon>
        <taxon>Chytridiomycota</taxon>
        <taxon>Chytridiomycota incertae sedis</taxon>
        <taxon>Monoblepharidomycetes</taxon>
        <taxon>Monoblepharidales</taxon>
        <taxon>Gonapodyaceae</taxon>
        <taxon>Gonapodya</taxon>
    </lineage>
</organism>
<proteinExistence type="predicted"/>
<dbReference type="Pfam" id="PF09295">
    <property type="entry name" value="ChAPs"/>
    <property type="match status" value="2"/>
</dbReference>
<dbReference type="GO" id="GO:0006874">
    <property type="term" value="P:intracellular calcium ion homeostasis"/>
    <property type="evidence" value="ECO:0007669"/>
    <property type="project" value="EnsemblFungi"/>
</dbReference>
<feature type="compositionally biased region" description="Acidic residues" evidence="1">
    <location>
        <begin position="571"/>
        <end position="601"/>
    </location>
</feature>
<feature type="region of interest" description="Disordered" evidence="1">
    <location>
        <begin position="472"/>
        <end position="626"/>
    </location>
</feature>
<dbReference type="STRING" id="1344416.A0A139AWQ6"/>
<dbReference type="AlphaFoldDB" id="A0A139AWQ6"/>
<accession>A0A139AWQ6</accession>
<dbReference type="SUPFAM" id="SSF48452">
    <property type="entry name" value="TPR-like"/>
    <property type="match status" value="1"/>
</dbReference>
<dbReference type="PANTHER" id="PTHR31975">
    <property type="entry name" value="BUD SITE SELECTION PROTEIN 7-RELATED"/>
    <property type="match status" value="1"/>
</dbReference>
<dbReference type="OrthoDB" id="434695at2759"/>
<dbReference type="InterPro" id="IPR015374">
    <property type="entry name" value="ChAPs"/>
</dbReference>
<protein>
    <submittedName>
        <fullName evidence="2">Chaps-domain-containing protein</fullName>
    </submittedName>
</protein>
<evidence type="ECO:0000256" key="1">
    <source>
        <dbReference type="SAM" id="MobiDB-lite"/>
    </source>
</evidence>
<dbReference type="OMA" id="IEAYQHC"/>
<feature type="compositionally biased region" description="Basic and acidic residues" evidence="1">
    <location>
        <begin position="472"/>
        <end position="554"/>
    </location>
</feature>
<reference evidence="2 3" key="1">
    <citation type="journal article" date="2015" name="Genome Biol. Evol.">
        <title>Phylogenomic analyses indicate that early fungi evolved digesting cell walls of algal ancestors of land plants.</title>
        <authorList>
            <person name="Chang Y."/>
            <person name="Wang S."/>
            <person name="Sekimoto S."/>
            <person name="Aerts A.L."/>
            <person name="Choi C."/>
            <person name="Clum A."/>
            <person name="LaButti K.M."/>
            <person name="Lindquist E.A."/>
            <person name="Yee Ngan C."/>
            <person name="Ohm R.A."/>
            <person name="Salamov A.A."/>
            <person name="Grigoriev I.V."/>
            <person name="Spatafora J.W."/>
            <person name="Berbee M.L."/>
        </authorList>
    </citation>
    <scope>NUCLEOTIDE SEQUENCE [LARGE SCALE GENOMIC DNA]</scope>
    <source>
        <strain evidence="2 3">JEL478</strain>
    </source>
</reference>
<dbReference type="EMBL" id="KQ965733">
    <property type="protein sequence ID" value="KXS21181.1"/>
    <property type="molecule type" value="Genomic_DNA"/>
</dbReference>
<evidence type="ECO:0000313" key="3">
    <source>
        <dbReference type="Proteomes" id="UP000070544"/>
    </source>
</evidence>
<dbReference type="Gene3D" id="1.25.40.10">
    <property type="entry name" value="Tetratricopeptide repeat domain"/>
    <property type="match status" value="2"/>
</dbReference>
<keyword evidence="3" id="KW-1185">Reference proteome</keyword>
<name>A0A139AWQ6_GONPJ</name>
<dbReference type="InterPro" id="IPR011990">
    <property type="entry name" value="TPR-like_helical_dom_sf"/>
</dbReference>
<dbReference type="GO" id="GO:0034044">
    <property type="term" value="C:exomer complex"/>
    <property type="evidence" value="ECO:0007669"/>
    <property type="project" value="EnsemblFungi"/>
</dbReference>